<evidence type="ECO:0000256" key="7">
    <source>
        <dbReference type="PIRSR" id="PIRSR602401-1"/>
    </source>
</evidence>
<keyword evidence="3 7" id="KW-0479">Metal-binding</keyword>
<dbReference type="Gene3D" id="1.10.630.10">
    <property type="entry name" value="Cytochrome P450"/>
    <property type="match status" value="1"/>
</dbReference>
<accession>A0A848FB35</accession>
<feature type="binding site" description="axial binding residue" evidence="7">
    <location>
        <position position="410"/>
    </location>
    <ligand>
        <name>heme</name>
        <dbReference type="ChEBI" id="CHEBI:30413"/>
    </ligand>
    <ligandPart>
        <name>Fe</name>
        <dbReference type="ChEBI" id="CHEBI:18248"/>
    </ligandPart>
</feature>
<reference evidence="9 10" key="1">
    <citation type="submission" date="2020-04" db="EMBL/GenBank/DDBJ databases">
        <title>Azohydromonas sp. isolated from soil.</title>
        <authorList>
            <person name="Dahal R.H."/>
        </authorList>
    </citation>
    <scope>NUCLEOTIDE SEQUENCE [LARGE SCALE GENOMIC DNA]</scope>
    <source>
        <strain evidence="9 10">G-1-1-14</strain>
    </source>
</reference>
<dbReference type="PROSITE" id="PS00086">
    <property type="entry name" value="CYTOCHROME_P450"/>
    <property type="match status" value="1"/>
</dbReference>
<dbReference type="InterPro" id="IPR017972">
    <property type="entry name" value="Cyt_P450_CS"/>
</dbReference>
<keyword evidence="6 8" id="KW-0503">Monooxygenase</keyword>
<proteinExistence type="inferred from homology"/>
<dbReference type="InterPro" id="IPR001128">
    <property type="entry name" value="Cyt_P450"/>
</dbReference>
<evidence type="ECO:0000256" key="1">
    <source>
        <dbReference type="ARBA" id="ARBA00010617"/>
    </source>
</evidence>
<evidence type="ECO:0000256" key="4">
    <source>
        <dbReference type="ARBA" id="ARBA00023002"/>
    </source>
</evidence>
<dbReference type="GO" id="GO:0005506">
    <property type="term" value="F:iron ion binding"/>
    <property type="evidence" value="ECO:0007669"/>
    <property type="project" value="InterPro"/>
</dbReference>
<dbReference type="PANTHER" id="PTHR24291:SF50">
    <property type="entry name" value="BIFUNCTIONAL ALBAFLAVENONE MONOOXYGENASE_TERPENE SYNTHASE"/>
    <property type="match status" value="1"/>
</dbReference>
<protein>
    <submittedName>
        <fullName evidence="9">Cytochrome P450</fullName>
    </submittedName>
</protein>
<evidence type="ECO:0000313" key="9">
    <source>
        <dbReference type="EMBL" id="NML15533.1"/>
    </source>
</evidence>
<organism evidence="9 10">
    <name type="scientific">Azohydromonas caseinilytica</name>
    <dbReference type="NCBI Taxonomy" id="2728836"/>
    <lineage>
        <taxon>Bacteria</taxon>
        <taxon>Pseudomonadati</taxon>
        <taxon>Pseudomonadota</taxon>
        <taxon>Betaproteobacteria</taxon>
        <taxon>Burkholderiales</taxon>
        <taxon>Sphaerotilaceae</taxon>
        <taxon>Azohydromonas</taxon>
    </lineage>
</organism>
<dbReference type="PRINTS" id="PR00463">
    <property type="entry name" value="EP450I"/>
</dbReference>
<dbReference type="Pfam" id="PF00067">
    <property type="entry name" value="p450"/>
    <property type="match status" value="1"/>
</dbReference>
<dbReference type="InterPro" id="IPR050196">
    <property type="entry name" value="Cytochrome_P450_Monoox"/>
</dbReference>
<keyword evidence="10" id="KW-1185">Reference proteome</keyword>
<sequence length="464" mass="51582">MPGACEAVPHGPGERPPGPSGRWWGLAQARAMYRDYLGAVAARHRAYGDICTMRMGVDRTYDLFTPELVREALVDHAEHLVRWERGVEVFQQAFGASVLTTEGPTWQRQRRMLQPAFTPRRVAGYAGLMRAAAAVALDRAVPAGQAEARVDMEALFSRVAMDVILRTLFGHPVEGEAEAAIEATRVLGETAMREMFFPMTLPDWLPLPGKAAKRRALRTLRGLVGGHIARRRAQPDPEAGEDLLARLLALRDEGSGEALSAQEVFDQCMVSFQAGHDTTATALLWWSRLLAEHPDAARRAREEVDAALQGREPGPEDLPRLPWLTATLKEAMRLYPPIPALMSRRTTREITVGGWTLPRGAVLYITPWVLQRDPRWWDAPASFRPERFLPEAPAHPRGAYLPFGVGPRVCIGQHFAMLEMTLVAAMLLQRYELALPLGTPPAEPVLRVALRPKGGLQLWLRRRG</sequence>
<dbReference type="AlphaFoldDB" id="A0A848FB35"/>
<dbReference type="InterPro" id="IPR002401">
    <property type="entry name" value="Cyt_P450_E_grp-I"/>
</dbReference>
<evidence type="ECO:0000313" key="10">
    <source>
        <dbReference type="Proteomes" id="UP000574067"/>
    </source>
</evidence>
<dbReference type="GO" id="GO:0020037">
    <property type="term" value="F:heme binding"/>
    <property type="evidence" value="ECO:0007669"/>
    <property type="project" value="InterPro"/>
</dbReference>
<dbReference type="SUPFAM" id="SSF48264">
    <property type="entry name" value="Cytochrome P450"/>
    <property type="match status" value="1"/>
</dbReference>
<dbReference type="PRINTS" id="PR00385">
    <property type="entry name" value="P450"/>
</dbReference>
<evidence type="ECO:0000256" key="5">
    <source>
        <dbReference type="ARBA" id="ARBA00023004"/>
    </source>
</evidence>
<comment type="caution">
    <text evidence="9">The sequence shown here is derived from an EMBL/GenBank/DDBJ whole genome shotgun (WGS) entry which is preliminary data.</text>
</comment>
<gene>
    <name evidence="9" type="ORF">HHL10_11195</name>
</gene>
<keyword evidence="5 7" id="KW-0408">Iron</keyword>
<keyword evidence="4 8" id="KW-0560">Oxidoreductase</keyword>
<dbReference type="GO" id="GO:0004497">
    <property type="term" value="F:monooxygenase activity"/>
    <property type="evidence" value="ECO:0007669"/>
    <property type="project" value="UniProtKB-KW"/>
</dbReference>
<dbReference type="GO" id="GO:0016705">
    <property type="term" value="F:oxidoreductase activity, acting on paired donors, with incorporation or reduction of molecular oxygen"/>
    <property type="evidence" value="ECO:0007669"/>
    <property type="project" value="InterPro"/>
</dbReference>
<dbReference type="EMBL" id="JABBFW010000006">
    <property type="protein sequence ID" value="NML15533.1"/>
    <property type="molecule type" value="Genomic_DNA"/>
</dbReference>
<evidence type="ECO:0000256" key="2">
    <source>
        <dbReference type="ARBA" id="ARBA00022617"/>
    </source>
</evidence>
<comment type="cofactor">
    <cofactor evidence="7">
        <name>heme</name>
        <dbReference type="ChEBI" id="CHEBI:30413"/>
    </cofactor>
</comment>
<evidence type="ECO:0000256" key="6">
    <source>
        <dbReference type="ARBA" id="ARBA00023033"/>
    </source>
</evidence>
<evidence type="ECO:0000256" key="3">
    <source>
        <dbReference type="ARBA" id="ARBA00022723"/>
    </source>
</evidence>
<dbReference type="PANTHER" id="PTHR24291">
    <property type="entry name" value="CYTOCHROME P450 FAMILY 4"/>
    <property type="match status" value="1"/>
</dbReference>
<evidence type="ECO:0000256" key="8">
    <source>
        <dbReference type="RuleBase" id="RU000461"/>
    </source>
</evidence>
<dbReference type="Proteomes" id="UP000574067">
    <property type="component" value="Unassembled WGS sequence"/>
</dbReference>
<dbReference type="InterPro" id="IPR036396">
    <property type="entry name" value="Cyt_P450_sf"/>
</dbReference>
<keyword evidence="2 7" id="KW-0349">Heme</keyword>
<comment type="similarity">
    <text evidence="1 8">Belongs to the cytochrome P450 family.</text>
</comment>
<name>A0A848FB35_9BURK</name>